<feature type="compositionally biased region" description="Low complexity" evidence="3">
    <location>
        <begin position="155"/>
        <end position="172"/>
    </location>
</feature>
<feature type="region of interest" description="Disordered" evidence="3">
    <location>
        <begin position="150"/>
        <end position="173"/>
    </location>
</feature>
<evidence type="ECO:0000313" key="5">
    <source>
        <dbReference type="EMBL" id="MDX2967260.1"/>
    </source>
</evidence>
<proteinExistence type="predicted"/>
<reference evidence="5 7" key="1">
    <citation type="journal article" date="2023" name="Microb. Genom.">
        <title>Mesoterricola silvestris gen. nov., sp. nov., Mesoterricola sediminis sp. nov., Geothrix oryzae sp. nov., Geothrix edaphica sp. nov., Geothrix rubra sp. nov., and Geothrix limicola sp. nov., six novel members of Acidobacteriota isolated from soils.</title>
        <authorList>
            <person name="Weisberg A.J."/>
            <person name="Pearce E."/>
            <person name="Kramer C.G."/>
            <person name="Chang J.H."/>
            <person name="Clarke C.R."/>
        </authorList>
    </citation>
    <scope>NUCLEOTIDE SEQUENCE</scope>
    <source>
        <strain evidence="6 7">NB05-1H</strain>
        <strain evidence="5">NRRL_B-16521</strain>
    </source>
</reference>
<evidence type="ECO:0000313" key="8">
    <source>
        <dbReference type="Proteomes" id="UP001282288"/>
    </source>
</evidence>
<dbReference type="AlphaFoldDB" id="A0AAP6BM79"/>
<keyword evidence="1" id="KW-0235">DNA replication</keyword>
<dbReference type="GO" id="GO:0003677">
    <property type="term" value="F:DNA binding"/>
    <property type="evidence" value="ECO:0007669"/>
    <property type="project" value="UniProtKB-KW"/>
</dbReference>
<dbReference type="GO" id="GO:0006260">
    <property type="term" value="P:DNA replication"/>
    <property type="evidence" value="ECO:0007669"/>
    <property type="project" value="UniProtKB-KW"/>
</dbReference>
<keyword evidence="5" id="KW-0347">Helicase</keyword>
<dbReference type="SUPFAM" id="SSF48024">
    <property type="entry name" value="N-terminal domain of DnaB helicase"/>
    <property type="match status" value="2"/>
</dbReference>
<evidence type="ECO:0000259" key="4">
    <source>
        <dbReference type="Pfam" id="PF00772"/>
    </source>
</evidence>
<evidence type="ECO:0000256" key="3">
    <source>
        <dbReference type="SAM" id="MobiDB-lite"/>
    </source>
</evidence>
<dbReference type="GeneID" id="69810953"/>
<dbReference type="Proteomes" id="UP001272987">
    <property type="component" value="Unassembled WGS sequence"/>
</dbReference>
<dbReference type="InterPro" id="IPR036185">
    <property type="entry name" value="DNA_heli_DnaB-like_N_sf"/>
</dbReference>
<dbReference type="InterPro" id="IPR016136">
    <property type="entry name" value="DNA_helicase_N/primase_C"/>
</dbReference>
<feature type="domain" description="DNA helicase DnaB-like N-terminal" evidence="4">
    <location>
        <begin position="7"/>
        <end position="106"/>
    </location>
</feature>
<dbReference type="EMBL" id="JARAWC010000091">
    <property type="protein sequence ID" value="MDX2967260.1"/>
    <property type="molecule type" value="Genomic_DNA"/>
</dbReference>
<dbReference type="InterPro" id="IPR007693">
    <property type="entry name" value="DNA_helicase_DnaB-like_N"/>
</dbReference>
<dbReference type="Gene3D" id="1.10.860.10">
    <property type="entry name" value="DNAb Helicase, Chain A"/>
    <property type="match status" value="2"/>
</dbReference>
<evidence type="ECO:0000313" key="7">
    <source>
        <dbReference type="Proteomes" id="UP001272987"/>
    </source>
</evidence>
<evidence type="ECO:0000256" key="2">
    <source>
        <dbReference type="ARBA" id="ARBA00023125"/>
    </source>
</evidence>
<evidence type="ECO:0000313" key="6">
    <source>
        <dbReference type="EMBL" id="MDX3026062.1"/>
    </source>
</evidence>
<protein>
    <submittedName>
        <fullName evidence="5">DnaB-like helicase N-terminal domain-containing protein</fullName>
    </submittedName>
</protein>
<dbReference type="Pfam" id="PF00772">
    <property type="entry name" value="DnaB"/>
    <property type="match status" value="2"/>
</dbReference>
<organism evidence="5 8">
    <name type="scientific">Streptomyces acidiscabies</name>
    <dbReference type="NCBI Taxonomy" id="42234"/>
    <lineage>
        <taxon>Bacteria</taxon>
        <taxon>Bacillati</taxon>
        <taxon>Actinomycetota</taxon>
        <taxon>Actinomycetes</taxon>
        <taxon>Kitasatosporales</taxon>
        <taxon>Streptomycetaceae</taxon>
        <taxon>Streptomyces</taxon>
    </lineage>
</organism>
<keyword evidence="7" id="KW-1185">Reference proteome</keyword>
<keyword evidence="2" id="KW-0238">DNA-binding</keyword>
<dbReference type="RefSeq" id="WP_010358359.1">
    <property type="nucleotide sequence ID" value="NZ_BCMK01000141.1"/>
</dbReference>
<name>A0AAP6BM79_9ACTN</name>
<gene>
    <name evidence="5" type="ORF">PV399_47340</name>
    <name evidence="6" type="ORF">PV666_50650</name>
</gene>
<evidence type="ECO:0000256" key="1">
    <source>
        <dbReference type="ARBA" id="ARBA00022705"/>
    </source>
</evidence>
<keyword evidence="5" id="KW-0378">Hydrolase</keyword>
<keyword evidence="5" id="KW-0547">Nucleotide-binding</keyword>
<dbReference type="GO" id="GO:0005524">
    <property type="term" value="F:ATP binding"/>
    <property type="evidence" value="ECO:0007669"/>
    <property type="project" value="InterPro"/>
</dbReference>
<dbReference type="Proteomes" id="UP001282288">
    <property type="component" value="Unassembled WGS sequence"/>
</dbReference>
<sequence length="373" mass="40421">MSTGPLLSAEQALLGAVLLDPRRLDHLTWLRPGDFDRPVHTALFDAARTLARTSPPPPGFPPVRWLSDVLAEATTHVRGLDAPYLHVLVGACPQPEHAPFYGRMVLEGAIHRTVLQHAVRLDDHLTDLREVLRRTDELTRALDDAARRWGVRTRPSSPSTAVPDTPVPVSDDPVADERDLLAVLLDDATALAQVPWLTAEDFTVPEHGVLFRCVSALVHRGEPVDRITVLWEARRRGPAADPALGRRLDAVAQGPAAGDADWLGEQILRTSLTRAASSTAQRIKTAAGDPSYTPGRLIRLAHQALAPTEAVRARWHTAHTGQPPPTAPDRVRVTGPERTAAALSRSPHPSSGAPGETSPAVRHRPEATPRPSR</sequence>
<comment type="caution">
    <text evidence="5">The sequence shown here is derived from an EMBL/GenBank/DDBJ whole genome shotgun (WGS) entry which is preliminary data.</text>
</comment>
<accession>A0AAP6BM79</accession>
<dbReference type="PANTHER" id="PTHR30153:SF2">
    <property type="entry name" value="REPLICATIVE DNA HELICASE"/>
    <property type="match status" value="1"/>
</dbReference>
<dbReference type="GO" id="GO:0005829">
    <property type="term" value="C:cytosol"/>
    <property type="evidence" value="ECO:0007669"/>
    <property type="project" value="TreeGrafter"/>
</dbReference>
<feature type="region of interest" description="Disordered" evidence="3">
    <location>
        <begin position="318"/>
        <end position="373"/>
    </location>
</feature>
<feature type="domain" description="DNA helicase DnaB-like N-terminal" evidence="4">
    <location>
        <begin position="176"/>
        <end position="240"/>
    </location>
</feature>
<dbReference type="PANTHER" id="PTHR30153">
    <property type="entry name" value="REPLICATIVE DNA HELICASE DNAB"/>
    <property type="match status" value="1"/>
</dbReference>
<dbReference type="GO" id="GO:0003678">
    <property type="term" value="F:DNA helicase activity"/>
    <property type="evidence" value="ECO:0007669"/>
    <property type="project" value="InterPro"/>
</dbReference>
<dbReference type="EMBL" id="JARAWP010000067">
    <property type="protein sequence ID" value="MDX3026062.1"/>
    <property type="molecule type" value="Genomic_DNA"/>
</dbReference>
<keyword evidence="5" id="KW-0067">ATP-binding</keyword>